<accession>A0AAW0Q5E8</accession>
<keyword evidence="2" id="KW-0547">Nucleotide-binding</keyword>
<dbReference type="PANTHER" id="PTHR10903:SF188">
    <property type="entry name" value="GTPASE IMAP FAMILY MEMBER 2-LIKE-RELATED"/>
    <property type="match status" value="1"/>
</dbReference>
<sequence length="294" mass="32560">MVCPRINSFCERHTGLYSLINASRTLPLAEPAEMSKEENAASLKPECTTPVDGSCCDRRIVLLGRTGSGKSSAANTILGRSAFWVETSACSVTSKCRKQSGQVNKWNTSVVDTPGFFHTTMSLQEVIDEMGQCIKLYSPGPHVFILTLQICKFTQEEKDCLDWIKAIFGSGVLKYTLLLFTCGDQLHGKHIEDYVAESVELSEFVSGCHGGYHVFDNSNIPTVSSEQVIDLMEKIDKMVAENEDVYYTREMFEGAEMALTEIQKRMTSESVCPLSPQKARNGHTLQGEDVKKTA</sequence>
<dbReference type="CDD" id="cd01852">
    <property type="entry name" value="AIG1"/>
    <property type="match status" value="1"/>
</dbReference>
<comment type="similarity">
    <text evidence="1">Belongs to the TRAFAC class TrmE-Era-EngA-EngB-Septin-like GTPase superfamily. AIG1/Toc34/Toc159-like paraseptin GTPase family. IAN subfamily.</text>
</comment>
<evidence type="ECO:0000313" key="7">
    <source>
        <dbReference type="Proteomes" id="UP001460270"/>
    </source>
</evidence>
<dbReference type="AlphaFoldDB" id="A0AAW0Q5E8"/>
<feature type="region of interest" description="Disordered" evidence="4">
    <location>
        <begin position="270"/>
        <end position="294"/>
    </location>
</feature>
<organism evidence="6 7">
    <name type="scientific">Mugilogobius chulae</name>
    <name type="common">yellowstripe goby</name>
    <dbReference type="NCBI Taxonomy" id="88201"/>
    <lineage>
        <taxon>Eukaryota</taxon>
        <taxon>Metazoa</taxon>
        <taxon>Chordata</taxon>
        <taxon>Craniata</taxon>
        <taxon>Vertebrata</taxon>
        <taxon>Euteleostomi</taxon>
        <taxon>Actinopterygii</taxon>
        <taxon>Neopterygii</taxon>
        <taxon>Teleostei</taxon>
        <taxon>Neoteleostei</taxon>
        <taxon>Acanthomorphata</taxon>
        <taxon>Gobiaria</taxon>
        <taxon>Gobiiformes</taxon>
        <taxon>Gobioidei</taxon>
        <taxon>Gobiidae</taxon>
        <taxon>Gobionellinae</taxon>
        <taxon>Mugilogobius</taxon>
    </lineage>
</organism>
<gene>
    <name evidence="6" type="ORF">WMY93_002670</name>
</gene>
<name>A0AAW0Q5E8_9GOBI</name>
<comment type="caution">
    <text evidence="6">The sequence shown here is derived from an EMBL/GenBank/DDBJ whole genome shotgun (WGS) entry which is preliminary data.</text>
</comment>
<dbReference type="PROSITE" id="PS51720">
    <property type="entry name" value="G_AIG1"/>
    <property type="match status" value="1"/>
</dbReference>
<evidence type="ECO:0000313" key="6">
    <source>
        <dbReference type="EMBL" id="KAK7939344.1"/>
    </source>
</evidence>
<dbReference type="InterPro" id="IPR027417">
    <property type="entry name" value="P-loop_NTPase"/>
</dbReference>
<dbReference type="Gene3D" id="3.40.50.300">
    <property type="entry name" value="P-loop containing nucleotide triphosphate hydrolases"/>
    <property type="match status" value="1"/>
</dbReference>
<dbReference type="FunFam" id="3.40.50.300:FF:000366">
    <property type="entry name" value="GTPase, IMAP family member 2"/>
    <property type="match status" value="1"/>
</dbReference>
<dbReference type="PANTHER" id="PTHR10903">
    <property type="entry name" value="GTPASE, IMAP FAMILY MEMBER-RELATED"/>
    <property type="match status" value="1"/>
</dbReference>
<proteinExistence type="inferred from homology"/>
<dbReference type="InterPro" id="IPR045058">
    <property type="entry name" value="GIMA/IAN/Toc"/>
</dbReference>
<evidence type="ECO:0000256" key="4">
    <source>
        <dbReference type="SAM" id="MobiDB-lite"/>
    </source>
</evidence>
<evidence type="ECO:0000256" key="3">
    <source>
        <dbReference type="ARBA" id="ARBA00023134"/>
    </source>
</evidence>
<keyword evidence="3" id="KW-0342">GTP-binding</keyword>
<feature type="domain" description="AIG1-type G" evidence="5">
    <location>
        <begin position="55"/>
        <end position="256"/>
    </location>
</feature>
<dbReference type="InterPro" id="IPR006703">
    <property type="entry name" value="G_AIG1"/>
</dbReference>
<evidence type="ECO:0000259" key="5">
    <source>
        <dbReference type="PROSITE" id="PS51720"/>
    </source>
</evidence>
<dbReference type="Pfam" id="PF04548">
    <property type="entry name" value="AIG1"/>
    <property type="match status" value="1"/>
</dbReference>
<reference evidence="7" key="1">
    <citation type="submission" date="2024-04" db="EMBL/GenBank/DDBJ databases">
        <title>Salinicola lusitanus LLJ914,a marine bacterium isolated from the Okinawa Trough.</title>
        <authorList>
            <person name="Li J."/>
        </authorList>
    </citation>
    <scope>NUCLEOTIDE SEQUENCE [LARGE SCALE GENOMIC DNA]</scope>
</reference>
<dbReference type="EMBL" id="JBBPFD010000002">
    <property type="protein sequence ID" value="KAK7939344.1"/>
    <property type="molecule type" value="Genomic_DNA"/>
</dbReference>
<dbReference type="Proteomes" id="UP001460270">
    <property type="component" value="Unassembled WGS sequence"/>
</dbReference>
<dbReference type="SUPFAM" id="SSF52540">
    <property type="entry name" value="P-loop containing nucleoside triphosphate hydrolases"/>
    <property type="match status" value="1"/>
</dbReference>
<protein>
    <recommendedName>
        <fullName evidence="5">AIG1-type G domain-containing protein</fullName>
    </recommendedName>
</protein>
<dbReference type="GO" id="GO:0005525">
    <property type="term" value="F:GTP binding"/>
    <property type="evidence" value="ECO:0007669"/>
    <property type="project" value="UniProtKB-KW"/>
</dbReference>
<evidence type="ECO:0000256" key="2">
    <source>
        <dbReference type="ARBA" id="ARBA00022741"/>
    </source>
</evidence>
<evidence type="ECO:0000256" key="1">
    <source>
        <dbReference type="ARBA" id="ARBA00008535"/>
    </source>
</evidence>
<keyword evidence="7" id="KW-1185">Reference proteome</keyword>